<keyword evidence="1" id="KW-1133">Transmembrane helix</keyword>
<dbReference type="EMBL" id="MHCP01000025">
    <property type="protein sequence ID" value="OGY23394.1"/>
    <property type="molecule type" value="Genomic_DNA"/>
</dbReference>
<dbReference type="GO" id="GO:0046677">
    <property type="term" value="P:response to antibiotic"/>
    <property type="evidence" value="ECO:0007669"/>
    <property type="project" value="InterPro"/>
</dbReference>
<evidence type="ECO:0000313" key="3">
    <source>
        <dbReference type="EMBL" id="OGY23394.1"/>
    </source>
</evidence>
<evidence type="ECO:0000259" key="2">
    <source>
        <dbReference type="Pfam" id="PF13354"/>
    </source>
</evidence>
<dbReference type="SUPFAM" id="SSF56601">
    <property type="entry name" value="beta-lactamase/transpeptidase-like"/>
    <property type="match status" value="1"/>
</dbReference>
<dbReference type="PANTHER" id="PTHR35333:SF3">
    <property type="entry name" value="BETA-LACTAMASE-TYPE TRANSPEPTIDASE FOLD CONTAINING PROTEIN"/>
    <property type="match status" value="1"/>
</dbReference>
<gene>
    <name evidence="3" type="ORF">A2172_04160</name>
</gene>
<organism evidence="3 4">
    <name type="scientific">Candidatus Woykebacteria bacterium RBG_13_40_15</name>
    <dbReference type="NCBI Taxonomy" id="1802593"/>
    <lineage>
        <taxon>Bacteria</taxon>
        <taxon>Candidatus Woykeibacteriota</taxon>
    </lineage>
</organism>
<dbReference type="InterPro" id="IPR012338">
    <property type="entry name" value="Beta-lactam/transpept-like"/>
</dbReference>
<dbReference type="Gene3D" id="3.40.710.10">
    <property type="entry name" value="DD-peptidase/beta-lactamase superfamily"/>
    <property type="match status" value="1"/>
</dbReference>
<dbReference type="PANTHER" id="PTHR35333">
    <property type="entry name" value="BETA-LACTAMASE"/>
    <property type="match status" value="1"/>
</dbReference>
<accession>A0A1G1W704</accession>
<dbReference type="GO" id="GO:0030655">
    <property type="term" value="P:beta-lactam antibiotic catabolic process"/>
    <property type="evidence" value="ECO:0007669"/>
    <property type="project" value="InterPro"/>
</dbReference>
<evidence type="ECO:0000313" key="4">
    <source>
        <dbReference type="Proteomes" id="UP000176631"/>
    </source>
</evidence>
<comment type="caution">
    <text evidence="3">The sequence shown here is derived from an EMBL/GenBank/DDBJ whole genome shotgun (WGS) entry which is preliminary data.</text>
</comment>
<proteinExistence type="predicted"/>
<evidence type="ECO:0000256" key="1">
    <source>
        <dbReference type="SAM" id="Phobius"/>
    </source>
</evidence>
<name>A0A1G1W704_9BACT</name>
<dbReference type="InterPro" id="IPR045155">
    <property type="entry name" value="Beta-lactam_cat"/>
</dbReference>
<dbReference type="STRING" id="1802593.A2172_04160"/>
<sequence>MKKVLAVAVIIVAVIIVCGISFTLFKFFWSRSHEPPKLTEEQQEAEKRKVRKENLIEIIREIVKKDTPATTLSVGIYDFNNDEYFGYNDQVAQHAAGVSQLLTATYVFNLADKGTIGLKDKMGAYDIETQLQFLVNQSSTDSLDYLFERFSATDQNTFAKKIGMTATDLSLGKNLMSAKDAVTLMKKIEKENLLTESSKTKLYSYMQKTSIERFFSPILNQANLTYYHKAGSWEGESHDVAYVTDAKNPFILAVFTTSRSGTVSPTQMKEIAIVVLEYFTEI</sequence>
<protein>
    <recommendedName>
        <fullName evidence="2">Beta-lactamase class A catalytic domain-containing protein</fullName>
    </recommendedName>
</protein>
<feature type="transmembrane region" description="Helical" evidence="1">
    <location>
        <begin position="6"/>
        <end position="29"/>
    </location>
</feature>
<keyword evidence="1" id="KW-0472">Membrane</keyword>
<dbReference type="InterPro" id="IPR000871">
    <property type="entry name" value="Beta-lactam_class-A"/>
</dbReference>
<keyword evidence="1" id="KW-0812">Transmembrane</keyword>
<dbReference type="AlphaFoldDB" id="A0A1G1W704"/>
<dbReference type="Pfam" id="PF13354">
    <property type="entry name" value="Beta-lactamase2"/>
    <property type="match status" value="1"/>
</dbReference>
<reference evidence="3 4" key="1">
    <citation type="journal article" date="2016" name="Nat. Commun.">
        <title>Thousands of microbial genomes shed light on interconnected biogeochemical processes in an aquifer system.</title>
        <authorList>
            <person name="Anantharaman K."/>
            <person name="Brown C.T."/>
            <person name="Hug L.A."/>
            <person name="Sharon I."/>
            <person name="Castelle C.J."/>
            <person name="Probst A.J."/>
            <person name="Thomas B.C."/>
            <person name="Singh A."/>
            <person name="Wilkins M.J."/>
            <person name="Karaoz U."/>
            <person name="Brodie E.L."/>
            <person name="Williams K.H."/>
            <person name="Hubbard S.S."/>
            <person name="Banfield J.F."/>
        </authorList>
    </citation>
    <scope>NUCLEOTIDE SEQUENCE [LARGE SCALE GENOMIC DNA]</scope>
</reference>
<dbReference type="GO" id="GO:0008800">
    <property type="term" value="F:beta-lactamase activity"/>
    <property type="evidence" value="ECO:0007669"/>
    <property type="project" value="InterPro"/>
</dbReference>
<dbReference type="Proteomes" id="UP000176631">
    <property type="component" value="Unassembled WGS sequence"/>
</dbReference>
<feature type="domain" description="Beta-lactamase class A catalytic" evidence="2">
    <location>
        <begin position="74"/>
        <end position="256"/>
    </location>
</feature>